<dbReference type="EMBL" id="HAHI01000113">
    <property type="protein sequence ID" value="SNX33789.1"/>
    <property type="molecule type" value="Transcribed_RNA"/>
</dbReference>
<accession>A0A4Q8K2P4</accession>
<evidence type="ECO:0000256" key="1">
    <source>
        <dbReference type="SAM" id="SignalP"/>
    </source>
</evidence>
<name>A0A4Q8K2P4_9ARAC</name>
<evidence type="ECO:0000313" key="2">
    <source>
        <dbReference type="EMBL" id="SNX33789.1"/>
    </source>
</evidence>
<reference evidence="2" key="1">
    <citation type="submission" date="2017-05" db="EMBL/GenBank/DDBJ databases">
        <authorList>
            <person name="QRISCLOUD D."/>
        </authorList>
    </citation>
    <scope>NUCLEOTIDE SEQUENCE</scope>
</reference>
<proteinExistence type="predicted"/>
<feature type="signal peptide" evidence="1">
    <location>
        <begin position="1"/>
        <end position="24"/>
    </location>
</feature>
<sequence length="70" mass="7803">MKSSVAVIPFATLLMFTIVEFTTSEERSSEEVVEERGYCAQKGIKCHDLHCCTGLKCKTEGSSKVCRKIK</sequence>
<dbReference type="AlphaFoldDB" id="A0A4Q8K2P4"/>
<feature type="chain" id="PRO_5020779123" evidence="1">
    <location>
        <begin position="25"/>
        <end position="70"/>
    </location>
</feature>
<keyword evidence="1" id="KW-0732">Signal</keyword>
<reference evidence="2" key="2">
    <citation type="submission" date="2019-05" db="EMBL/GenBank/DDBJ databases">
        <title>Unravelling the molecular evolution of spider venoms.</title>
        <authorList>
            <person name="Pineda S."/>
        </authorList>
    </citation>
    <scope>NUCLEOTIDE SEQUENCE</scope>
</reference>
<organism evidence="2">
    <name type="scientific">Heteropoda jugulans</name>
    <dbReference type="NCBI Taxonomy" id="1358901"/>
    <lineage>
        <taxon>Eukaryota</taxon>
        <taxon>Metazoa</taxon>
        <taxon>Ecdysozoa</taxon>
        <taxon>Arthropoda</taxon>
        <taxon>Chelicerata</taxon>
        <taxon>Arachnida</taxon>
        <taxon>Araneae</taxon>
        <taxon>Araneomorphae</taxon>
        <taxon>Entelegynae</taxon>
        <taxon>Dionycha</taxon>
        <taxon>Sparassidae</taxon>
        <taxon>Heteropoda</taxon>
    </lineage>
</organism>
<protein>
    <submittedName>
        <fullName evidence="2">U5-Sparatoxin-Hju1d_1</fullName>
    </submittedName>
</protein>